<dbReference type="AlphaFoldDB" id="A0A0M1VRU9"/>
<dbReference type="EC" id="2.1.1.-" evidence="7"/>
<dbReference type="Proteomes" id="UP000004925">
    <property type="component" value="Unassembled WGS sequence"/>
</dbReference>
<feature type="domain" description="DNA methylase N-4/N-6" evidence="8">
    <location>
        <begin position="27"/>
        <end position="249"/>
    </location>
</feature>
<dbReference type="GO" id="GO:0008170">
    <property type="term" value="F:N-methyltransferase activity"/>
    <property type="evidence" value="ECO:0007669"/>
    <property type="project" value="InterPro"/>
</dbReference>
<evidence type="ECO:0000259" key="9">
    <source>
        <dbReference type="Pfam" id="PF18755"/>
    </source>
</evidence>
<keyword evidence="6" id="KW-0238">DNA-binding</keyword>
<sequence>MDINKFINTIIEGDTIKNLKRLPDESIDFIFADPPYYMQTEGELLRVDGTKFKGVEDKWDKFKDFKDYDDFTKKWLKECKRVLKKDATIAVIGSFQNIYRIGNIMQDLGYWILNDIIWKKTNPVPNFSGKRFCNSHETILWCSKNKKSKITFNYKTMKYLNNEKQEKSIWEISLCTGNERLKDENGNKLHSSQKPEKLLYKLLISATKPKDIILDPFFGTGTTGAVAKEIGRNYIGIEKEKVYVEAAEKRIASKNYQRSLVTELTLEEKPPKVPVKKLLEKGYLQKNQELYNSLGERKGIVLEDGNIFDGIEILSIHKMSAKLLNKANNNGWDYFYIIEKGNLISLNDLRYRYNKEGDYVYSKMGTKSYF</sequence>
<dbReference type="Gene3D" id="3.40.50.150">
    <property type="entry name" value="Vaccinia Virus protein VP39"/>
    <property type="match status" value="1"/>
</dbReference>
<name>A0A0M1VRU9_FUSVC</name>
<dbReference type="InterPro" id="IPR029063">
    <property type="entry name" value="SAM-dependent_MTases_sf"/>
</dbReference>
<evidence type="ECO:0000259" key="8">
    <source>
        <dbReference type="Pfam" id="PF01555"/>
    </source>
</evidence>
<keyword evidence="3" id="KW-0808">Transferase</keyword>
<gene>
    <name evidence="10" type="ORF">FSCG_00054</name>
</gene>
<protein>
    <recommendedName>
        <fullName evidence="7">Methyltransferase</fullName>
        <ecNumber evidence="7">2.1.1.-</ecNumber>
    </recommendedName>
</protein>
<dbReference type="RefSeq" id="WP_008799061.1">
    <property type="nucleotide sequence ID" value="NZ_KQ235735.1"/>
</dbReference>
<dbReference type="Pfam" id="PF18755">
    <property type="entry name" value="RAMA"/>
    <property type="match status" value="1"/>
</dbReference>
<dbReference type="GO" id="GO:0032259">
    <property type="term" value="P:methylation"/>
    <property type="evidence" value="ECO:0007669"/>
    <property type="project" value="UniProtKB-KW"/>
</dbReference>
<dbReference type="GO" id="GO:0006260">
    <property type="term" value="P:DNA replication"/>
    <property type="evidence" value="ECO:0007669"/>
    <property type="project" value="UniProtKB-KW"/>
</dbReference>
<dbReference type="GO" id="GO:0009007">
    <property type="term" value="F:site-specific DNA-methyltransferase (adenine-specific) activity"/>
    <property type="evidence" value="ECO:0007669"/>
    <property type="project" value="TreeGrafter"/>
</dbReference>
<dbReference type="eggNOG" id="COG2189">
    <property type="taxonomic scope" value="Bacteria"/>
</dbReference>
<dbReference type="GO" id="GO:0003677">
    <property type="term" value="F:DNA binding"/>
    <property type="evidence" value="ECO:0007669"/>
    <property type="project" value="UniProtKB-KW"/>
</dbReference>
<evidence type="ECO:0000256" key="1">
    <source>
        <dbReference type="ARBA" id="ARBA00006594"/>
    </source>
</evidence>
<dbReference type="PRINTS" id="PR00508">
    <property type="entry name" value="S21N4MTFRASE"/>
</dbReference>
<evidence type="ECO:0000313" key="11">
    <source>
        <dbReference type="Proteomes" id="UP000004925"/>
    </source>
</evidence>
<evidence type="ECO:0000256" key="4">
    <source>
        <dbReference type="ARBA" id="ARBA00022691"/>
    </source>
</evidence>
<dbReference type="Pfam" id="PF01555">
    <property type="entry name" value="N6_N4_Mtase"/>
    <property type="match status" value="1"/>
</dbReference>
<evidence type="ECO:0000256" key="5">
    <source>
        <dbReference type="ARBA" id="ARBA00022705"/>
    </source>
</evidence>
<dbReference type="InterPro" id="IPR002941">
    <property type="entry name" value="DNA_methylase_N4/N6"/>
</dbReference>
<dbReference type="PROSITE" id="PS00092">
    <property type="entry name" value="N6_MTASE"/>
    <property type="match status" value="1"/>
</dbReference>
<evidence type="ECO:0000256" key="7">
    <source>
        <dbReference type="RuleBase" id="RU362026"/>
    </source>
</evidence>
<dbReference type="GO" id="GO:0005737">
    <property type="term" value="C:cytoplasm"/>
    <property type="evidence" value="ECO:0007669"/>
    <property type="project" value="TreeGrafter"/>
</dbReference>
<reference evidence="10 11" key="1">
    <citation type="submission" date="2011-10" db="EMBL/GenBank/DDBJ databases">
        <title>The Genome Sequence of Fusobacterium sp. 4_1_13.</title>
        <authorList>
            <consortium name="The Broad Institute Genome Sequencing Platform"/>
            <person name="Earl A."/>
            <person name="Ward D."/>
            <person name="Feldgarden M."/>
            <person name="Gevers D."/>
            <person name="Strauss J."/>
            <person name="Ambrose C."/>
            <person name="Allen-Vercoe E."/>
            <person name="Young S.K."/>
            <person name="Zeng Q."/>
            <person name="Gargeya S."/>
            <person name="Fitzgerald M."/>
            <person name="Haas B."/>
            <person name="Abouelleil A."/>
            <person name="Alvarado L."/>
            <person name="Arachchi H.M."/>
            <person name="Berlin A."/>
            <person name="Brown A."/>
            <person name="Chapman S.B."/>
            <person name="Chen Z."/>
            <person name="Dunbar C."/>
            <person name="Freedman E."/>
            <person name="Gearin G."/>
            <person name="Goldberg J."/>
            <person name="Griggs A."/>
            <person name="Gujja S."/>
            <person name="Heiman D."/>
            <person name="Howarth C."/>
            <person name="Larson L."/>
            <person name="Lui A."/>
            <person name="MacDonald P.J."/>
            <person name="Montmayeur A."/>
            <person name="Murphy C."/>
            <person name="Neiman D."/>
            <person name="Pearson M."/>
            <person name="Priest M."/>
            <person name="Roberts A."/>
            <person name="Saif S."/>
            <person name="Shea T."/>
            <person name="Shenoy N."/>
            <person name="Sisk P."/>
            <person name="Stolte C."/>
            <person name="Sykes S."/>
            <person name="Wortman J."/>
            <person name="Nusbaum C."/>
            <person name="Birren B."/>
        </authorList>
    </citation>
    <scope>NUCLEOTIDE SEQUENCE [LARGE SCALE GENOMIC DNA]</scope>
    <source>
        <strain evidence="10 11">4_1_13</strain>
    </source>
</reference>
<dbReference type="SUPFAM" id="SSF53335">
    <property type="entry name" value="S-adenosyl-L-methionine-dependent methyltransferases"/>
    <property type="match status" value="1"/>
</dbReference>
<dbReference type="InterPro" id="IPR001091">
    <property type="entry name" value="RM_Methyltransferase"/>
</dbReference>
<dbReference type="InterPro" id="IPR040843">
    <property type="entry name" value="RAMA"/>
</dbReference>
<evidence type="ECO:0000256" key="6">
    <source>
        <dbReference type="ARBA" id="ARBA00023125"/>
    </source>
</evidence>
<dbReference type="InterPro" id="IPR002052">
    <property type="entry name" value="DNA_methylase_N6_adenine_CS"/>
</dbReference>
<comment type="similarity">
    <text evidence="1 7">Belongs to the N(4)/N(6)-methyltransferase family.</text>
</comment>
<keyword evidence="2" id="KW-0489">Methyltransferase</keyword>
<evidence type="ECO:0000256" key="2">
    <source>
        <dbReference type="ARBA" id="ARBA00022603"/>
    </source>
</evidence>
<dbReference type="PANTHER" id="PTHR13370:SF3">
    <property type="entry name" value="TRNA (GUANINE(10)-N2)-METHYLTRANSFERASE HOMOLOG"/>
    <property type="match status" value="1"/>
</dbReference>
<accession>A0A0M1VRU9</accession>
<keyword evidence="5" id="KW-0235">DNA replication</keyword>
<dbReference type="EMBL" id="ACDE02000013">
    <property type="protein sequence ID" value="EEO39341.1"/>
    <property type="molecule type" value="Genomic_DNA"/>
</dbReference>
<comment type="caution">
    <text evidence="10">The sequence shown here is derived from an EMBL/GenBank/DDBJ whole genome shotgun (WGS) entry which is preliminary data.</text>
</comment>
<evidence type="ECO:0000313" key="10">
    <source>
        <dbReference type="EMBL" id="EEO39341.1"/>
    </source>
</evidence>
<evidence type="ECO:0000256" key="3">
    <source>
        <dbReference type="ARBA" id="ARBA00022679"/>
    </source>
</evidence>
<keyword evidence="4" id="KW-0949">S-adenosyl-L-methionine</keyword>
<proteinExistence type="inferred from homology"/>
<dbReference type="PANTHER" id="PTHR13370">
    <property type="entry name" value="RNA METHYLASE-RELATED"/>
    <property type="match status" value="1"/>
</dbReference>
<organism evidence="10 11">
    <name type="scientific">Fusobacterium vincentii 4_1_13</name>
    <dbReference type="NCBI Taxonomy" id="469606"/>
    <lineage>
        <taxon>Bacteria</taxon>
        <taxon>Fusobacteriati</taxon>
        <taxon>Fusobacteriota</taxon>
        <taxon>Fusobacteriia</taxon>
        <taxon>Fusobacteriales</taxon>
        <taxon>Fusobacteriaceae</taxon>
        <taxon>Fusobacterium</taxon>
    </lineage>
</organism>
<dbReference type="HOGENOM" id="CLU_024927_5_1_0"/>
<feature type="domain" description="RAMA" evidence="9">
    <location>
        <begin position="267"/>
        <end position="356"/>
    </location>
</feature>